<accession>A0A163YHF1</accession>
<dbReference type="AlphaFoldDB" id="A0A165WGK2"/>
<accession>A0A165WGK2</accession>
<sequence>MPILMKKMICPAKEALQWKCVKRKRDFKAIPIKRCSSILTFALIFGHKSRDPKRSAFWVPFFCQVVTAGAD</sequence>
<comment type="caution">
    <text evidence="1">The sequence shown here is derived from an EMBL/GenBank/DDBJ whole genome shotgun (WGS) entry which is preliminary data.</text>
</comment>
<name>A0A165WGK2_9BACI</name>
<proteinExistence type="predicted"/>
<dbReference type="Proteomes" id="UP000076476">
    <property type="component" value="Unassembled WGS sequence"/>
</dbReference>
<evidence type="ECO:0000313" key="1">
    <source>
        <dbReference type="EMBL" id="KZN94955.1"/>
    </source>
</evidence>
<gene>
    <name evidence="1" type="ORF">AZI98_16870</name>
</gene>
<dbReference type="EMBL" id="LWBR01000072">
    <property type="protein sequence ID" value="KZN94955.1"/>
    <property type="molecule type" value="Genomic_DNA"/>
</dbReference>
<keyword evidence="2" id="KW-1185">Reference proteome</keyword>
<evidence type="ECO:0000313" key="2">
    <source>
        <dbReference type="Proteomes" id="UP000076476"/>
    </source>
</evidence>
<organism evidence="1 2">
    <name type="scientific">Aeribacillus pallidus</name>
    <dbReference type="NCBI Taxonomy" id="33936"/>
    <lineage>
        <taxon>Bacteria</taxon>
        <taxon>Bacillati</taxon>
        <taxon>Bacillota</taxon>
        <taxon>Bacilli</taxon>
        <taxon>Bacillales</taxon>
        <taxon>Bacillaceae</taxon>
        <taxon>Aeribacillus</taxon>
    </lineage>
</organism>
<protein>
    <submittedName>
        <fullName evidence="1">Uncharacterized protein</fullName>
    </submittedName>
</protein>
<reference evidence="1 2" key="1">
    <citation type="submission" date="2016-04" db="EMBL/GenBank/DDBJ databases">
        <title>Draft genome sequence of Aeribacillus pallidus 8m3 from petroleum reservoir.</title>
        <authorList>
            <person name="Poltaraus A.B."/>
            <person name="Nazina T.N."/>
            <person name="Tourova T.P."/>
            <person name="Malakho S.M."/>
            <person name="Korshunova A.V."/>
            <person name="Sokolova D.S."/>
        </authorList>
    </citation>
    <scope>NUCLEOTIDE SEQUENCE [LARGE SCALE GENOMIC DNA]</scope>
    <source>
        <strain evidence="1 2">8m3</strain>
    </source>
</reference>